<dbReference type="Proteomes" id="UP000252706">
    <property type="component" value="Unassembled WGS sequence"/>
</dbReference>
<proteinExistence type="predicted"/>
<dbReference type="AlphaFoldDB" id="A0A366WJZ6"/>
<dbReference type="EMBL" id="QOCE01000052">
    <property type="protein sequence ID" value="RBW50315.1"/>
    <property type="molecule type" value="Genomic_DNA"/>
</dbReference>
<comment type="caution">
    <text evidence="1">The sequence shown here is derived from an EMBL/GenBank/DDBJ whole genome shotgun (WGS) entry which is preliminary data.</text>
</comment>
<evidence type="ECO:0000313" key="1">
    <source>
        <dbReference type="EMBL" id="RBW50315.1"/>
    </source>
</evidence>
<gene>
    <name evidence="1" type="ORF">DS909_22125</name>
</gene>
<protein>
    <submittedName>
        <fullName evidence="1">Uncharacterized protein</fullName>
    </submittedName>
</protein>
<sequence>MRRGLNTDKRHLRRIHFDRRTHVEQIGEIQTLDRGHRVIAQIEDGPPPNGNDPYSIAVRTPVVGFADAIIACVDSNEIVSGTAKDLIDPALAEEQINAAFAADRIVATPCQDLIIAA</sequence>
<accession>A0A366WJZ6</accession>
<reference evidence="1 2" key="1">
    <citation type="submission" date="2018-07" db="EMBL/GenBank/DDBJ databases">
        <title>Modular assembly of carbohydrate-degrading microbial communities in the ocean.</title>
        <authorList>
            <person name="Enke T.N."/>
            <person name="Datta M.S."/>
            <person name="Schwartzman J.A."/>
            <person name="Cermak N."/>
            <person name="Schmitz D.A."/>
            <person name="Barrere J."/>
            <person name="Cordero O.X."/>
        </authorList>
    </citation>
    <scope>NUCLEOTIDE SEQUENCE [LARGE SCALE GENOMIC DNA]</scope>
    <source>
        <strain evidence="1 2">C3M10</strain>
    </source>
</reference>
<evidence type="ECO:0000313" key="2">
    <source>
        <dbReference type="Proteomes" id="UP000252706"/>
    </source>
</evidence>
<name>A0A366WJZ6_9RHOB</name>
<organism evidence="1 2">
    <name type="scientific">Phaeobacter gallaeciensis</name>
    <dbReference type="NCBI Taxonomy" id="60890"/>
    <lineage>
        <taxon>Bacteria</taxon>
        <taxon>Pseudomonadati</taxon>
        <taxon>Pseudomonadota</taxon>
        <taxon>Alphaproteobacteria</taxon>
        <taxon>Rhodobacterales</taxon>
        <taxon>Roseobacteraceae</taxon>
        <taxon>Phaeobacter</taxon>
    </lineage>
</organism>